<organism evidence="2">
    <name type="scientific">Paenibacillus sp. SYP-B3998</name>
    <dbReference type="NCBI Taxonomy" id="2678564"/>
    <lineage>
        <taxon>Bacteria</taxon>
        <taxon>Bacillati</taxon>
        <taxon>Bacillota</taxon>
        <taxon>Bacilli</taxon>
        <taxon>Bacillales</taxon>
        <taxon>Paenibacillaceae</taxon>
        <taxon>Paenibacillus</taxon>
    </lineage>
</organism>
<comment type="caution">
    <text evidence="2">The sequence shown here is derived from an EMBL/GenBank/DDBJ whole genome shotgun (WGS) entry which is preliminary data.</text>
</comment>
<dbReference type="PANTHER" id="PTHR38134">
    <property type="entry name" value="SLR1395 PROTEIN"/>
    <property type="match status" value="1"/>
</dbReference>
<dbReference type="PANTHER" id="PTHR38134:SF2">
    <property type="entry name" value="GALACTOKINASE"/>
    <property type="match status" value="1"/>
</dbReference>
<gene>
    <name evidence="2" type="ORF">GK047_14215</name>
</gene>
<sequence length="371" mass="42374">MKTVAYYISDYGYGHAARSIAVIRGLLERSPSLQIRICTAFPLNFVKQSLAAFPQVKYREVVNDIGFFLAENSLEPDIPRLKQAYDQFMATASEHIAEEQAFLLQEAIDIVISDIAPIPFLSADQLGIPSIGISNFTWYTAYKAWLPESKLHFLKQAYRKMDHFISLAGSDEPPWGKRSNQSFDFISREVNPMEVERITRRMNRDPSKILVYIGFGMKVNIAELSSWAIWNSSSATFIVSQSHAFEHPNVTVIPNDYAESQHYIAACDLVITKAGWGTVSEAISSGKPVFIINRNGMQEDSHTIRYLQERNLCKLIEWEDVPVMSIEPSLLSEQQRKRRQIIPSLDHKSEILSSIMNLIEKNNHERRKETR</sequence>
<dbReference type="EMBL" id="JAAIKC010000004">
    <property type="protein sequence ID" value="NEW07159.1"/>
    <property type="molecule type" value="Genomic_DNA"/>
</dbReference>
<dbReference type="InterPro" id="IPR053205">
    <property type="entry name" value="GHMP_kinase_L-arabinokinase"/>
</dbReference>
<dbReference type="InterPro" id="IPR007235">
    <property type="entry name" value="Glyco_trans_28_C"/>
</dbReference>
<evidence type="ECO:0000313" key="2">
    <source>
        <dbReference type="EMBL" id="NEW07159.1"/>
    </source>
</evidence>
<dbReference type="Pfam" id="PF04101">
    <property type="entry name" value="Glyco_tran_28_C"/>
    <property type="match status" value="1"/>
</dbReference>
<dbReference type="GO" id="GO:0016758">
    <property type="term" value="F:hexosyltransferase activity"/>
    <property type="evidence" value="ECO:0007669"/>
    <property type="project" value="InterPro"/>
</dbReference>
<dbReference type="SUPFAM" id="SSF53756">
    <property type="entry name" value="UDP-Glycosyltransferase/glycogen phosphorylase"/>
    <property type="match status" value="1"/>
</dbReference>
<proteinExistence type="predicted"/>
<dbReference type="RefSeq" id="WP_163947552.1">
    <property type="nucleotide sequence ID" value="NZ_JAAIKC010000004.1"/>
</dbReference>
<evidence type="ECO:0000259" key="1">
    <source>
        <dbReference type="Pfam" id="PF04101"/>
    </source>
</evidence>
<dbReference type="AlphaFoldDB" id="A0A6G4A003"/>
<reference evidence="2" key="1">
    <citation type="submission" date="2020-02" db="EMBL/GenBank/DDBJ databases">
        <authorList>
            <person name="Shen X.-R."/>
            <person name="Zhang Y.-X."/>
        </authorList>
    </citation>
    <scope>NUCLEOTIDE SEQUENCE</scope>
    <source>
        <strain evidence="2">SYP-B3998</strain>
    </source>
</reference>
<dbReference type="Gene3D" id="3.40.50.2000">
    <property type="entry name" value="Glycogen Phosphorylase B"/>
    <property type="match status" value="1"/>
</dbReference>
<feature type="domain" description="Glycosyl transferase family 28 C-terminal" evidence="1">
    <location>
        <begin position="251"/>
        <end position="340"/>
    </location>
</feature>
<accession>A0A6G4A003</accession>
<protein>
    <recommendedName>
        <fullName evidence="1">Glycosyl transferase family 28 C-terminal domain-containing protein</fullName>
    </recommendedName>
</protein>
<name>A0A6G4A003_9BACL</name>